<protein>
    <recommendedName>
        <fullName evidence="4">Ketoreductase domain-containing protein</fullName>
    </recommendedName>
</protein>
<dbReference type="InParanoid" id="A0A2V0P6D8"/>
<dbReference type="PROSITE" id="PS00061">
    <property type="entry name" value="ADH_SHORT"/>
    <property type="match status" value="1"/>
</dbReference>
<evidence type="ECO:0000256" key="3">
    <source>
        <dbReference type="RuleBase" id="RU000363"/>
    </source>
</evidence>
<dbReference type="SUPFAM" id="SSF51735">
    <property type="entry name" value="NAD(P)-binding Rossmann-fold domains"/>
    <property type="match status" value="1"/>
</dbReference>
<evidence type="ECO:0000256" key="1">
    <source>
        <dbReference type="ARBA" id="ARBA00006484"/>
    </source>
</evidence>
<keyword evidence="2" id="KW-0560">Oxidoreductase</keyword>
<dbReference type="InterPro" id="IPR036291">
    <property type="entry name" value="NAD(P)-bd_dom_sf"/>
</dbReference>
<dbReference type="STRING" id="307507.A0A2V0P6D8"/>
<dbReference type="PRINTS" id="PR00081">
    <property type="entry name" value="GDHRDH"/>
</dbReference>
<feature type="domain" description="Ketoreductase" evidence="4">
    <location>
        <begin position="5"/>
        <end position="177"/>
    </location>
</feature>
<dbReference type="InterPro" id="IPR057326">
    <property type="entry name" value="KR_dom"/>
</dbReference>
<accession>A0A2V0P6D8</accession>
<gene>
    <name evidence="5" type="ORF">Rsub_05116</name>
</gene>
<dbReference type="InterPro" id="IPR020904">
    <property type="entry name" value="Sc_DH/Rdtase_CS"/>
</dbReference>
<dbReference type="OrthoDB" id="2102561at2759"/>
<dbReference type="EMBL" id="BDRX01000034">
    <property type="protein sequence ID" value="GBF92747.1"/>
    <property type="molecule type" value="Genomic_DNA"/>
</dbReference>
<proteinExistence type="inferred from homology"/>
<dbReference type="PANTHER" id="PTHR44169:SF6">
    <property type="entry name" value="NADPH-DEPENDENT 1-ACYLDIHYDROXYACETONE PHOSPHATE REDUCTASE"/>
    <property type="match status" value="1"/>
</dbReference>
<evidence type="ECO:0000313" key="6">
    <source>
        <dbReference type="Proteomes" id="UP000247498"/>
    </source>
</evidence>
<dbReference type="AlphaFoldDB" id="A0A2V0P6D8"/>
<sequence length="378" mass="39311">MPQRRVVLVTGCSRGGIGYALCSEFAQRGCKVYATARSPERMQGLESLGCRLLRLDTTDAASIDAAVGAVVAEDPGGVDVLVNCAGIAMRGAVLDTPLDEVRRVFETNYLGAVALVGALGPAMVARRSGTIVNVGSATGFWALPFTAHYGASKAALQAFSNSLRRGFGAGLSSAPAFISLKAAQLAPWELAPFNVHVVHAAPGFVKTEIFEKGAAAGRILVDRAGPYAPAAAEIEGDVFQNPLMGGMFASELGPFARRFASAVLRRRPPALLLEGRWARSSLVAGRWLPRALVDAWSFFAFGLWRLTAWNIWAEPPAAAGQRPAGKGPPLIPAGRLSEGATGLLPASPPAGVGAAAEDLPRTCQMPAALGMGTGVRPS</sequence>
<dbReference type="Gene3D" id="3.40.50.720">
    <property type="entry name" value="NAD(P)-binding Rossmann-like Domain"/>
    <property type="match status" value="1"/>
</dbReference>
<dbReference type="PANTHER" id="PTHR44169">
    <property type="entry name" value="NADPH-DEPENDENT 1-ACYLDIHYDROXYACETONE PHOSPHATE REDUCTASE"/>
    <property type="match status" value="1"/>
</dbReference>
<comment type="caution">
    <text evidence="5">The sequence shown here is derived from an EMBL/GenBank/DDBJ whole genome shotgun (WGS) entry which is preliminary data.</text>
</comment>
<organism evidence="5 6">
    <name type="scientific">Raphidocelis subcapitata</name>
    <dbReference type="NCBI Taxonomy" id="307507"/>
    <lineage>
        <taxon>Eukaryota</taxon>
        <taxon>Viridiplantae</taxon>
        <taxon>Chlorophyta</taxon>
        <taxon>core chlorophytes</taxon>
        <taxon>Chlorophyceae</taxon>
        <taxon>CS clade</taxon>
        <taxon>Sphaeropleales</taxon>
        <taxon>Selenastraceae</taxon>
        <taxon>Raphidocelis</taxon>
    </lineage>
</organism>
<dbReference type="Pfam" id="PF00106">
    <property type="entry name" value="adh_short"/>
    <property type="match status" value="1"/>
</dbReference>
<dbReference type="PRINTS" id="PR00080">
    <property type="entry name" value="SDRFAMILY"/>
</dbReference>
<name>A0A2V0P6D8_9CHLO</name>
<evidence type="ECO:0000256" key="2">
    <source>
        <dbReference type="ARBA" id="ARBA00023002"/>
    </source>
</evidence>
<reference evidence="5 6" key="1">
    <citation type="journal article" date="2018" name="Sci. Rep.">
        <title>Raphidocelis subcapitata (=Pseudokirchneriella subcapitata) provides an insight into genome evolution and environmental adaptations in the Sphaeropleales.</title>
        <authorList>
            <person name="Suzuki S."/>
            <person name="Yamaguchi H."/>
            <person name="Nakajima N."/>
            <person name="Kawachi M."/>
        </authorList>
    </citation>
    <scope>NUCLEOTIDE SEQUENCE [LARGE SCALE GENOMIC DNA]</scope>
    <source>
        <strain evidence="5 6">NIES-35</strain>
    </source>
</reference>
<dbReference type="FunCoup" id="A0A2V0P6D8">
    <property type="interactions" value="294"/>
</dbReference>
<dbReference type="SMART" id="SM00822">
    <property type="entry name" value="PKS_KR"/>
    <property type="match status" value="1"/>
</dbReference>
<comment type="similarity">
    <text evidence="1 3">Belongs to the short-chain dehydrogenases/reductases (SDR) family.</text>
</comment>
<dbReference type="GO" id="GO:0016491">
    <property type="term" value="F:oxidoreductase activity"/>
    <property type="evidence" value="ECO:0007669"/>
    <property type="project" value="UniProtKB-KW"/>
</dbReference>
<evidence type="ECO:0000313" key="5">
    <source>
        <dbReference type="EMBL" id="GBF92747.1"/>
    </source>
</evidence>
<evidence type="ECO:0000259" key="4">
    <source>
        <dbReference type="SMART" id="SM00822"/>
    </source>
</evidence>
<keyword evidence="6" id="KW-1185">Reference proteome</keyword>
<dbReference type="InterPro" id="IPR002347">
    <property type="entry name" value="SDR_fam"/>
</dbReference>
<dbReference type="Proteomes" id="UP000247498">
    <property type="component" value="Unassembled WGS sequence"/>
</dbReference>